<evidence type="ECO:0000313" key="3">
    <source>
        <dbReference type="Proteomes" id="UP001589798"/>
    </source>
</evidence>
<dbReference type="Proteomes" id="UP001589798">
    <property type="component" value="Unassembled WGS sequence"/>
</dbReference>
<reference evidence="2 3" key="1">
    <citation type="submission" date="2024-09" db="EMBL/GenBank/DDBJ databases">
        <authorList>
            <person name="Sun Q."/>
            <person name="Mori K."/>
        </authorList>
    </citation>
    <scope>NUCLEOTIDE SEQUENCE [LARGE SCALE GENOMIC DNA]</scope>
    <source>
        <strain evidence="2 3">CCM 7706</strain>
    </source>
</reference>
<keyword evidence="3" id="KW-1185">Reference proteome</keyword>
<protein>
    <submittedName>
        <fullName evidence="2">RND transporter</fullName>
    </submittedName>
</protein>
<feature type="region of interest" description="Disordered" evidence="1">
    <location>
        <begin position="209"/>
        <end position="229"/>
    </location>
</feature>
<gene>
    <name evidence="2" type="ORF">ACFFJC_18835</name>
</gene>
<feature type="region of interest" description="Disordered" evidence="1">
    <location>
        <begin position="13"/>
        <end position="33"/>
    </location>
</feature>
<dbReference type="RefSeq" id="WP_379556441.1">
    <property type="nucleotide sequence ID" value="NZ_JBHUKO010000002.1"/>
</dbReference>
<evidence type="ECO:0000256" key="1">
    <source>
        <dbReference type="SAM" id="MobiDB-lite"/>
    </source>
</evidence>
<organism evidence="2 3">
    <name type="scientific">Novosphingobium soli</name>
    <dbReference type="NCBI Taxonomy" id="574956"/>
    <lineage>
        <taxon>Bacteria</taxon>
        <taxon>Pseudomonadati</taxon>
        <taxon>Pseudomonadota</taxon>
        <taxon>Alphaproteobacteria</taxon>
        <taxon>Sphingomonadales</taxon>
        <taxon>Sphingomonadaceae</taxon>
        <taxon>Novosphingobium</taxon>
    </lineage>
</organism>
<dbReference type="EMBL" id="JBHLWK010000025">
    <property type="protein sequence ID" value="MFC0206327.1"/>
    <property type="molecule type" value="Genomic_DNA"/>
</dbReference>
<proteinExistence type="predicted"/>
<comment type="caution">
    <text evidence="2">The sequence shown here is derived from an EMBL/GenBank/DDBJ whole genome shotgun (WGS) entry which is preliminary data.</text>
</comment>
<accession>A0ABV6D136</accession>
<dbReference type="SUPFAM" id="SSF56954">
    <property type="entry name" value="Outer membrane efflux proteins (OEP)"/>
    <property type="match status" value="1"/>
</dbReference>
<feature type="compositionally biased region" description="Low complexity" evidence="1">
    <location>
        <begin position="22"/>
        <end position="33"/>
    </location>
</feature>
<dbReference type="Gene3D" id="1.20.1600.10">
    <property type="entry name" value="Outer membrane efflux proteins (OEP)"/>
    <property type="match status" value="2"/>
</dbReference>
<sequence length="336" mass="35295">MAALLLATAGCRSTGGEPTLASPPSSASAAPAPASGAAWWRDAGDPLLTALIEDGLAASPEVSCRVAALRRYDLETARDARRIVSRLGRLLGDKDGQTNPAAREERVERIATRRLVLARQIAFAYVEVRRLQQDVARREALRGQYQDNAEVAQFRREAGLVSAIDGSLARSQDETARGELGFAQGRLDAAMAELARLVGAAPDALAARLGSPGTLPDPPLDPLETATPGDGGRATLAEAVLREARLTQALGEARRTARDARIAYREGAGSFAMLYVAEAAALAVELALVDARAGRVTAALNLWSAHEGAWAREGLDPIVPDPHASAEIITVTAGCD</sequence>
<evidence type="ECO:0000313" key="2">
    <source>
        <dbReference type="EMBL" id="MFC0206327.1"/>
    </source>
</evidence>
<name>A0ABV6D136_9SPHN</name>